<dbReference type="Proteomes" id="UP001208041">
    <property type="component" value="Unassembled WGS sequence"/>
</dbReference>
<comment type="caution">
    <text evidence="2">The sequence shown here is derived from an EMBL/GenBank/DDBJ whole genome shotgun (WGS) entry which is preliminary data.</text>
</comment>
<organism evidence="2 3">
    <name type="scientific">Halocynthiibacter halioticoli</name>
    <dbReference type="NCBI Taxonomy" id="2986804"/>
    <lineage>
        <taxon>Bacteria</taxon>
        <taxon>Pseudomonadati</taxon>
        <taxon>Pseudomonadota</taxon>
        <taxon>Alphaproteobacteria</taxon>
        <taxon>Rhodobacterales</taxon>
        <taxon>Paracoccaceae</taxon>
        <taxon>Halocynthiibacter</taxon>
    </lineage>
</organism>
<dbReference type="AlphaFoldDB" id="A0AAE3LPT5"/>
<evidence type="ECO:0000256" key="1">
    <source>
        <dbReference type="SAM" id="SignalP"/>
    </source>
</evidence>
<sequence length="65" mass="5993">MLAKKLVVLFVATAFVAGCETNAQNAGVGALAGGALASATGGNVVTGAAVGAAGGALCKDANVCK</sequence>
<gene>
    <name evidence="2" type="ORF">OH136_04365</name>
</gene>
<evidence type="ECO:0000313" key="2">
    <source>
        <dbReference type="EMBL" id="MCV6823782.1"/>
    </source>
</evidence>
<reference evidence="2" key="1">
    <citation type="submission" date="2022-10" db="EMBL/GenBank/DDBJ databases">
        <authorList>
            <person name="Yue Y."/>
        </authorList>
    </citation>
    <scope>NUCLEOTIDE SEQUENCE</scope>
    <source>
        <strain evidence="2">Z654</strain>
    </source>
</reference>
<evidence type="ECO:0008006" key="4">
    <source>
        <dbReference type="Google" id="ProtNLM"/>
    </source>
</evidence>
<dbReference type="EMBL" id="JAOYFC010000001">
    <property type="protein sequence ID" value="MCV6823782.1"/>
    <property type="molecule type" value="Genomic_DNA"/>
</dbReference>
<name>A0AAE3LPT5_9RHOB</name>
<keyword evidence="3" id="KW-1185">Reference proteome</keyword>
<keyword evidence="1" id="KW-0732">Signal</keyword>
<protein>
    <recommendedName>
        <fullName evidence="4">YMGG-like Gly-zipper domain-containing protein</fullName>
    </recommendedName>
</protein>
<feature type="signal peptide" evidence="1">
    <location>
        <begin position="1"/>
        <end position="23"/>
    </location>
</feature>
<proteinExistence type="predicted"/>
<feature type="chain" id="PRO_5042039994" description="YMGG-like Gly-zipper domain-containing protein" evidence="1">
    <location>
        <begin position="24"/>
        <end position="65"/>
    </location>
</feature>
<evidence type="ECO:0000313" key="3">
    <source>
        <dbReference type="Proteomes" id="UP001208041"/>
    </source>
</evidence>
<dbReference type="RefSeq" id="WP_263952615.1">
    <property type="nucleotide sequence ID" value="NZ_JAOYFC010000001.1"/>
</dbReference>
<accession>A0AAE3LPT5</accession>
<dbReference type="PROSITE" id="PS51257">
    <property type="entry name" value="PROKAR_LIPOPROTEIN"/>
    <property type="match status" value="1"/>
</dbReference>